<keyword evidence="6" id="KW-0677">Repeat</keyword>
<evidence type="ECO:0000313" key="12">
    <source>
        <dbReference type="EMBL" id="MBV7273944.1"/>
    </source>
</evidence>
<evidence type="ECO:0000256" key="7">
    <source>
        <dbReference type="ARBA" id="ARBA00022741"/>
    </source>
</evidence>
<dbReference type="Proteomes" id="UP000694308">
    <property type="component" value="Unassembled WGS sequence"/>
</dbReference>
<keyword evidence="9" id="KW-1278">Translocase</keyword>
<organism evidence="12 13">
    <name type="scientific">Clostridium thailandense</name>
    <dbReference type="NCBI Taxonomy" id="2794346"/>
    <lineage>
        <taxon>Bacteria</taxon>
        <taxon>Bacillati</taxon>
        <taxon>Bacillota</taxon>
        <taxon>Clostridia</taxon>
        <taxon>Eubacteriales</taxon>
        <taxon>Clostridiaceae</taxon>
        <taxon>Clostridium</taxon>
    </lineage>
</organism>
<evidence type="ECO:0000256" key="10">
    <source>
        <dbReference type="ARBA" id="ARBA00023136"/>
    </source>
</evidence>
<evidence type="ECO:0000256" key="8">
    <source>
        <dbReference type="ARBA" id="ARBA00022840"/>
    </source>
</evidence>
<protein>
    <submittedName>
        <fullName evidence="12">Sugar ABC transporter ATP-binding protein</fullName>
    </submittedName>
</protein>
<reference evidence="12" key="1">
    <citation type="submission" date="2020-12" db="EMBL/GenBank/DDBJ databases">
        <title>Clostridium thailandense sp. nov., a novel acetogenic bacterium isolated from peat land soil in Thailand.</title>
        <authorList>
            <person name="Chaikitkaew S."/>
            <person name="Birkeland N.K."/>
        </authorList>
    </citation>
    <scope>NUCLEOTIDE SEQUENCE</scope>
    <source>
        <strain evidence="12">PL3</strain>
    </source>
</reference>
<dbReference type="GO" id="GO:0015749">
    <property type="term" value="P:monosaccharide transmembrane transport"/>
    <property type="evidence" value="ECO:0007669"/>
    <property type="project" value="UniProtKB-ARBA"/>
</dbReference>
<evidence type="ECO:0000256" key="4">
    <source>
        <dbReference type="ARBA" id="ARBA00022475"/>
    </source>
</evidence>
<dbReference type="Pfam" id="PF00005">
    <property type="entry name" value="ABC_tran"/>
    <property type="match status" value="2"/>
</dbReference>
<dbReference type="PANTHER" id="PTHR43790:SF3">
    <property type="entry name" value="D-ALLOSE IMPORT ATP-BINDING PROTEIN ALSA-RELATED"/>
    <property type="match status" value="1"/>
</dbReference>
<dbReference type="FunFam" id="3.40.50.300:FF:000126">
    <property type="entry name" value="Galactose/methyl galactoside import ATP-binding protein MglA"/>
    <property type="match status" value="1"/>
</dbReference>
<accession>A0A949U0D6</accession>
<keyword evidence="10" id="KW-0472">Membrane</keyword>
<evidence type="ECO:0000256" key="2">
    <source>
        <dbReference type="ARBA" id="ARBA00004533"/>
    </source>
</evidence>
<dbReference type="PANTHER" id="PTHR43790">
    <property type="entry name" value="CARBOHYDRATE TRANSPORT ATP-BINDING PROTEIN MG119-RELATED"/>
    <property type="match status" value="1"/>
</dbReference>
<dbReference type="CDD" id="cd03215">
    <property type="entry name" value="ABC_Carb_Monos_II"/>
    <property type="match status" value="1"/>
</dbReference>
<evidence type="ECO:0000256" key="6">
    <source>
        <dbReference type="ARBA" id="ARBA00022737"/>
    </source>
</evidence>
<proteinExistence type="predicted"/>
<dbReference type="RefSeq" id="WP_218321012.1">
    <property type="nucleotide sequence ID" value="NZ_JAEEGC010000061.1"/>
</dbReference>
<evidence type="ECO:0000256" key="5">
    <source>
        <dbReference type="ARBA" id="ARBA00022597"/>
    </source>
</evidence>
<dbReference type="PROSITE" id="PS00211">
    <property type="entry name" value="ABC_TRANSPORTER_1"/>
    <property type="match status" value="1"/>
</dbReference>
<dbReference type="GO" id="GO:0016887">
    <property type="term" value="F:ATP hydrolysis activity"/>
    <property type="evidence" value="ECO:0007669"/>
    <property type="project" value="InterPro"/>
</dbReference>
<dbReference type="InterPro" id="IPR050107">
    <property type="entry name" value="ABC_carbohydrate_import_ATPase"/>
</dbReference>
<evidence type="ECO:0000313" key="13">
    <source>
        <dbReference type="Proteomes" id="UP000694308"/>
    </source>
</evidence>
<feature type="domain" description="ABC transporter" evidence="11">
    <location>
        <begin position="6"/>
        <end position="242"/>
    </location>
</feature>
<dbReference type="InterPro" id="IPR003593">
    <property type="entry name" value="AAA+_ATPase"/>
</dbReference>
<evidence type="ECO:0000259" key="11">
    <source>
        <dbReference type="PROSITE" id="PS50893"/>
    </source>
</evidence>
<dbReference type="CDD" id="cd03216">
    <property type="entry name" value="ABC_Carb_Monos_I"/>
    <property type="match status" value="1"/>
</dbReference>
<comment type="subcellular location">
    <subcellularLocation>
        <location evidence="2">Cell inner membrane</location>
    </subcellularLocation>
    <subcellularLocation>
        <location evidence="1">Cell membrane</location>
        <topology evidence="1">Peripheral membrane protein</topology>
    </subcellularLocation>
</comment>
<dbReference type="EMBL" id="JAEEGC010000061">
    <property type="protein sequence ID" value="MBV7273944.1"/>
    <property type="molecule type" value="Genomic_DNA"/>
</dbReference>
<evidence type="ECO:0000256" key="9">
    <source>
        <dbReference type="ARBA" id="ARBA00022967"/>
    </source>
</evidence>
<keyword evidence="5" id="KW-0762">Sugar transport</keyword>
<evidence type="ECO:0000256" key="1">
    <source>
        <dbReference type="ARBA" id="ARBA00004202"/>
    </source>
</evidence>
<dbReference type="GO" id="GO:0005886">
    <property type="term" value="C:plasma membrane"/>
    <property type="evidence" value="ECO:0007669"/>
    <property type="project" value="UniProtKB-SubCell"/>
</dbReference>
<sequence length="501" mass="55494">MNEVILKMVEIGKSYPGVRALDHVDFEAKKGEVHALMGENGAGKSTLMKVLNGVITDYEGEIFIKGKKVNICSPTSAQNAGVSIIFQEFNLVNTLSVAENIFLGRLYGTKAGLISWVDIFNNTKELLKKVGLDIDPKTKVKDLSVAEKQMVEIAKALSYNSEIIVMDEPSATLTKNELDNLFKIIFDLKSNGVTVIYISHRLEEIFEICDSITILRDGRSIKTCSVKEIDREGIIEGMVGRSMEEGEYPERPTVKLNEVIMEVNNLNRKNVLKDISFRLHKGEILGLAGLVGAGRTELVRAIFGADKIDSGEIKIKGKKVKIKNPIDAKRNGMALLTEDRKQQGLVLKFSIKSNISITKLKKICKKGLLSKDMESKAAAIYVDKLLIKTPSSKQKALNLSGGNQQKVVIGKWLFADSEILFLDEPTRGIDVGAKYEIYCIMNELIKEGKSIIMISSEMPEVIAMSDRIIVMHEGQIKGEISKDCASPEKIMEYAICTPENS</sequence>
<keyword evidence="8 12" id="KW-0067">ATP-binding</keyword>
<dbReference type="FunFam" id="3.40.50.300:FF:000127">
    <property type="entry name" value="Ribose import ATP-binding protein RbsA"/>
    <property type="match status" value="1"/>
</dbReference>
<keyword evidence="3" id="KW-0813">Transport</keyword>
<dbReference type="GO" id="GO:0005524">
    <property type="term" value="F:ATP binding"/>
    <property type="evidence" value="ECO:0007669"/>
    <property type="project" value="UniProtKB-KW"/>
</dbReference>
<name>A0A949U0D6_9CLOT</name>
<keyword evidence="13" id="KW-1185">Reference proteome</keyword>
<keyword evidence="4" id="KW-1003">Cell membrane</keyword>
<dbReference type="PROSITE" id="PS50893">
    <property type="entry name" value="ABC_TRANSPORTER_2"/>
    <property type="match status" value="2"/>
</dbReference>
<gene>
    <name evidence="12" type="ORF">I6U48_13635</name>
</gene>
<dbReference type="SMART" id="SM00382">
    <property type="entry name" value="AAA"/>
    <property type="match status" value="2"/>
</dbReference>
<dbReference type="InterPro" id="IPR017871">
    <property type="entry name" value="ABC_transporter-like_CS"/>
</dbReference>
<evidence type="ECO:0000256" key="3">
    <source>
        <dbReference type="ARBA" id="ARBA00022448"/>
    </source>
</evidence>
<comment type="caution">
    <text evidence="12">The sequence shown here is derived from an EMBL/GenBank/DDBJ whole genome shotgun (WGS) entry which is preliminary data.</text>
</comment>
<keyword evidence="7" id="KW-0547">Nucleotide-binding</keyword>
<feature type="domain" description="ABC transporter" evidence="11">
    <location>
        <begin position="254"/>
        <end position="498"/>
    </location>
</feature>
<dbReference type="InterPro" id="IPR003439">
    <property type="entry name" value="ABC_transporter-like_ATP-bd"/>
</dbReference>
<dbReference type="AlphaFoldDB" id="A0A949U0D6"/>